<organism evidence="2 3">
    <name type="scientific">Apatococcus lobatus</name>
    <dbReference type="NCBI Taxonomy" id="904363"/>
    <lineage>
        <taxon>Eukaryota</taxon>
        <taxon>Viridiplantae</taxon>
        <taxon>Chlorophyta</taxon>
        <taxon>core chlorophytes</taxon>
        <taxon>Trebouxiophyceae</taxon>
        <taxon>Chlorellales</taxon>
        <taxon>Chlorellaceae</taxon>
        <taxon>Apatococcus</taxon>
    </lineage>
</organism>
<dbReference type="InterPro" id="IPR014710">
    <property type="entry name" value="RmlC-like_jellyroll"/>
</dbReference>
<gene>
    <name evidence="2" type="ORF">WJX74_005713</name>
</gene>
<evidence type="ECO:0000313" key="2">
    <source>
        <dbReference type="EMBL" id="KAK9833783.1"/>
    </source>
</evidence>
<dbReference type="AlphaFoldDB" id="A0AAW1RJG3"/>
<dbReference type="SUPFAM" id="SSF51182">
    <property type="entry name" value="RmlC-like cupins"/>
    <property type="match status" value="1"/>
</dbReference>
<dbReference type="Proteomes" id="UP001438707">
    <property type="component" value="Unassembled WGS sequence"/>
</dbReference>
<feature type="domain" description="Cupin type-1" evidence="1">
    <location>
        <begin position="26"/>
        <end position="99"/>
    </location>
</feature>
<dbReference type="InterPro" id="IPR011051">
    <property type="entry name" value="RmlC_Cupin_sf"/>
</dbReference>
<evidence type="ECO:0000259" key="1">
    <source>
        <dbReference type="Pfam" id="PF00190"/>
    </source>
</evidence>
<accession>A0AAW1RJG3</accession>
<reference evidence="2 3" key="1">
    <citation type="journal article" date="2024" name="Nat. Commun.">
        <title>Phylogenomics reveals the evolutionary origins of lichenization in chlorophyte algae.</title>
        <authorList>
            <person name="Puginier C."/>
            <person name="Libourel C."/>
            <person name="Otte J."/>
            <person name="Skaloud P."/>
            <person name="Haon M."/>
            <person name="Grisel S."/>
            <person name="Petersen M."/>
            <person name="Berrin J.G."/>
            <person name="Delaux P.M."/>
            <person name="Dal Grande F."/>
            <person name="Keller J."/>
        </authorList>
    </citation>
    <scope>NUCLEOTIDE SEQUENCE [LARGE SCALE GENOMIC DNA]</scope>
    <source>
        <strain evidence="2 3">SAG 2145</strain>
    </source>
</reference>
<sequence length="126" mass="13225">MYIAGPGGRQQVLYEDVGSELQAITNMVWVEIHIYPCGIELPQTHPGFTELSYILQGTVVGALANPVTGIIRHGTFTAGNIAPVPDSAFHSAENPSCTEEIILQQAQSGGVSAPNVLQGPAENIAA</sequence>
<evidence type="ECO:0000313" key="3">
    <source>
        <dbReference type="Proteomes" id="UP001438707"/>
    </source>
</evidence>
<proteinExistence type="predicted"/>
<dbReference type="Gene3D" id="2.60.120.10">
    <property type="entry name" value="Jelly Rolls"/>
    <property type="match status" value="1"/>
</dbReference>
<name>A0AAW1RJG3_9CHLO</name>
<dbReference type="EMBL" id="JALJOS010000010">
    <property type="protein sequence ID" value="KAK9833783.1"/>
    <property type="molecule type" value="Genomic_DNA"/>
</dbReference>
<dbReference type="Pfam" id="PF00190">
    <property type="entry name" value="Cupin_1"/>
    <property type="match status" value="1"/>
</dbReference>
<keyword evidence="3" id="KW-1185">Reference proteome</keyword>
<protein>
    <recommendedName>
        <fullName evidence="1">Cupin type-1 domain-containing protein</fullName>
    </recommendedName>
</protein>
<dbReference type="InterPro" id="IPR006045">
    <property type="entry name" value="Cupin_1"/>
</dbReference>
<comment type="caution">
    <text evidence="2">The sequence shown here is derived from an EMBL/GenBank/DDBJ whole genome shotgun (WGS) entry which is preliminary data.</text>
</comment>